<dbReference type="Pfam" id="PF14701">
    <property type="entry name" value="hDGE_amylase"/>
    <property type="match status" value="1"/>
</dbReference>
<keyword evidence="12" id="KW-0320">Glycogen biosynthesis</keyword>
<evidence type="ECO:0000259" key="18">
    <source>
        <dbReference type="Pfam" id="PF06202"/>
    </source>
</evidence>
<proteinExistence type="inferred from homology"/>
<dbReference type="EC" id="2.4.1.25" evidence="5"/>
<organism evidence="22 23">
    <name type="scientific">Phellinidium pouzarii</name>
    <dbReference type="NCBI Taxonomy" id="167371"/>
    <lineage>
        <taxon>Eukaryota</taxon>
        <taxon>Fungi</taxon>
        <taxon>Dikarya</taxon>
        <taxon>Basidiomycota</taxon>
        <taxon>Agaricomycotina</taxon>
        <taxon>Agaricomycetes</taxon>
        <taxon>Hymenochaetales</taxon>
        <taxon>Hymenochaetaceae</taxon>
        <taxon>Phellinidium</taxon>
    </lineage>
</organism>
<evidence type="ECO:0000256" key="12">
    <source>
        <dbReference type="ARBA" id="ARBA00023056"/>
    </source>
</evidence>
<dbReference type="GO" id="GO:0005978">
    <property type="term" value="P:glycogen biosynthetic process"/>
    <property type="evidence" value="ECO:0007669"/>
    <property type="project" value="UniProtKB-KW"/>
</dbReference>
<evidence type="ECO:0000313" key="23">
    <source>
        <dbReference type="Proteomes" id="UP000308199"/>
    </source>
</evidence>
<dbReference type="Proteomes" id="UP000308199">
    <property type="component" value="Unassembled WGS sequence"/>
</dbReference>
<evidence type="ECO:0000256" key="17">
    <source>
        <dbReference type="SAM" id="MobiDB-lite"/>
    </source>
</evidence>
<dbReference type="SUPFAM" id="SSF51445">
    <property type="entry name" value="(Trans)glycosidases"/>
    <property type="match status" value="1"/>
</dbReference>
<dbReference type="GO" id="GO:0005737">
    <property type="term" value="C:cytoplasm"/>
    <property type="evidence" value="ECO:0007669"/>
    <property type="project" value="UniProtKB-SubCell"/>
</dbReference>
<evidence type="ECO:0000256" key="11">
    <source>
        <dbReference type="ARBA" id="ARBA00022801"/>
    </source>
</evidence>
<dbReference type="InterPro" id="IPR029436">
    <property type="entry name" value="AGL_euk_N"/>
</dbReference>
<dbReference type="InterPro" id="IPR021851">
    <property type="entry name" value="DUF3455"/>
</dbReference>
<feature type="domain" description="Eukaryotic glycogen debranching enzyme N-terminal" evidence="19">
    <location>
        <begin position="111"/>
        <end position="198"/>
    </location>
</feature>
<comment type="similarity">
    <text evidence="15">Belongs to the glycogen debranching enzyme family.</text>
</comment>
<sequence>MSMSKPQKAKAAVEAIAHAHNPLKAAAAAARASGERMLSPTIDIPQQGFAPSSMQKTPKTPADEGIEFFEATFVPGEAPIQVYELKLDPDGGPSKDKSYVRLPPPYTPYVLRISLDAGTPASKNGIFKTNFPIDGGKFDRSRFQGRQLPTDVSKPIQIDLPISHAGAFAYWVENDSDVEGERMKGREGYFNVDPALRIPKRAPILSQDAIPVTALSGGGKVQKEFVNISMDGLAILTMVSKWMGSVDEWRPYFTEAMQRGYNMLHYTPLQQRGESQSPYSLANFLTYDSDLFEPGWKGTEEDGLKKIKETLSTAKKEFGLLSLTDVVLNHAANNSEWLLDHPEAELDTAMINFSKSLAIKNLPVKITSSKDIDTLVGAFHEELKALNLWQYYVLDVTKEKESVKNVLASASGWQGPVVERKTAAELAEIIRSTGALDDSKKFHARFSLTVKPETAASLIKAAFTELSSEDALADAWVKVVDVLNVPLYQEWEADTRAALDSIKNRVNYTRLAEHGPKLGEITEELPLVETYFTRLQTEKHDPRARALANNGWIWDADPLANFAMPPSKAYLRREVIVWGDCVKLRYGSGPEDNPWLWQLMTRYVESLASTFDGFRIDNCHSTPLHVGITLLDAARVINPDLYVCAELFTGNEDMDTYFVSRLGINSLIREAYNGYDSKEFSRLLYRYGVGTPIGSMNAACLTSSDELPPPTGKGPSRPCLVTPIQGSSPHALLFDLTHDNESPMHKRSAEDALSTGALVTFSKSATGSVKGFDDLYPALLNLVGEKRKYEVGSEEGIGKVKRVLNHLHTEMMYGGFTEGHVHQENDYIVMHRVQPATQKGYLLVAHTAFSKGSKDRGWIEPIRLRRTKANFILGSAIHIHSYEMNDPKLLRGIPSSLLDIEPVKPSEVSDGDGPYSEIRVPEYFPPGSVMLFETQLQGIEADLDTFCGSGADEAFNDLDFVDLNAILHRAEGEELDATAGAIGAYEIPGMGKLTYCGLEGWMYSLRHIMKHNDLGHPLCGNLRDGTWAFDYIHDRLIKQVDALPRLSLPAKWFKERFDRIKVTIPPFLRPKYFAIVIFTAYKTARRVAVEQCSEFVAAGHDLTQDLALCSIQMYGLVHSASLDPGKVVPSLAAGLPHFAAGWARTWGRDAFISLRGLFLTTGNFDGAKKHILAFASTLKHGLIPNLLDSVRNPRYNSRDSPWWMLQNIQDYVRTAPDGLSLLSEPVRRRFPKDDTFVPWNDPKAYAYSSTVSEIIQEILQRHCNGIHFREYNAGPNLDMQMRDEGFNIDIYVDWSTGFVLGGNRYNCGTWMDKMGESVKAGTKGIPGTPRDGAPVEITGLVASTLRWLDELSQASKFPFKGVEATVEGTRRLVTYKEWADLIKVNFETYYHVPSNPLDDAKFHVNPSLINRRGIYKDVFGSGEGREWSDYQLRCNFPIAMVVAPELFSPEHALAALQIADKTLRSPLGMKTLDPRDEQYRPNYDNSNDSDDPSIAKGLNYHSGPEWGWPLGYFLRAYLHFDVLVGDGRKDKNVTLHRLLNHLLPVRRHIQDDPWRGIPELTNENGVYCYDSCNTQAWSASTLLDFLKDVHKINNTALSVPSGESPFKIAIGLNHQTNVGAVAELLDISCLHDSPTFDTITSMTFDFWNKSSVTTADLILAFGNQHRTLGQHYFITNPFTGSNTGDIPAPTGARDVDWLELISLEGDLANHVFRLDTRSGQPPKSCTPGSPLLSVKYTAQYWFYH</sequence>
<dbReference type="InterPro" id="IPR012341">
    <property type="entry name" value="6hp_glycosidase-like_sf"/>
</dbReference>
<gene>
    <name evidence="22" type="ORF">EW145_g1129</name>
</gene>
<feature type="domain" description="Glycogen debranching enzyme glucanotransferase" evidence="20">
    <location>
        <begin position="227"/>
        <end position="642"/>
    </location>
</feature>
<evidence type="ECO:0000256" key="6">
    <source>
        <dbReference type="ARBA" id="ARBA00012778"/>
    </source>
</evidence>
<evidence type="ECO:0000313" key="22">
    <source>
        <dbReference type="EMBL" id="THH10734.1"/>
    </source>
</evidence>
<dbReference type="GO" id="GO:0004135">
    <property type="term" value="F:amylo-alpha-1,6-glucosidase activity"/>
    <property type="evidence" value="ECO:0007669"/>
    <property type="project" value="UniProtKB-EC"/>
</dbReference>
<comment type="function">
    <text evidence="3">Multifunctional enzyme acting as 1,4-alpha-D-glucan:1,4-alpha-D-glucan 4-alpha-D-glycosyltransferase and amylo-1,6-glucosidase in glycogen degradation.</text>
</comment>
<name>A0A4S4LFN9_9AGAM</name>
<evidence type="ECO:0000256" key="16">
    <source>
        <dbReference type="ARBA" id="ARBA00031477"/>
    </source>
</evidence>
<dbReference type="PANTHER" id="PTHR10569:SF2">
    <property type="entry name" value="GLYCOGEN DEBRANCHING ENZYME"/>
    <property type="match status" value="1"/>
</dbReference>
<dbReference type="EMBL" id="SGPK01000028">
    <property type="protein sequence ID" value="THH10734.1"/>
    <property type="molecule type" value="Genomic_DNA"/>
</dbReference>
<comment type="caution">
    <text evidence="22">The sequence shown here is derived from an EMBL/GenBank/DDBJ whole genome shotgun (WGS) entry which is preliminary data.</text>
</comment>
<keyword evidence="9" id="KW-0328">Glycosyltransferase</keyword>
<dbReference type="OrthoDB" id="10248904at2759"/>
<keyword evidence="13" id="KW-0511">Multifunctional enzyme</keyword>
<evidence type="ECO:0000256" key="1">
    <source>
        <dbReference type="ARBA" id="ARBA00000439"/>
    </source>
</evidence>
<keyword evidence="10" id="KW-0808">Transferase</keyword>
<dbReference type="EC" id="3.2.1.33" evidence="6"/>
<keyword evidence="14" id="KW-0326">Glycosidase</keyword>
<evidence type="ECO:0000256" key="5">
    <source>
        <dbReference type="ARBA" id="ARBA00012560"/>
    </source>
</evidence>
<comment type="catalytic activity">
    <reaction evidence="1">
        <text>Transfers a segment of a (1-&gt;4)-alpha-D-glucan to a new position in an acceptor, which may be glucose or a (1-&gt;4)-alpha-D-glucan.</text>
        <dbReference type="EC" id="2.4.1.25"/>
    </reaction>
</comment>
<dbReference type="PANTHER" id="PTHR10569">
    <property type="entry name" value="GLYCOGEN DEBRANCHING ENZYME"/>
    <property type="match status" value="1"/>
</dbReference>
<evidence type="ECO:0000256" key="10">
    <source>
        <dbReference type="ARBA" id="ARBA00022679"/>
    </source>
</evidence>
<feature type="region of interest" description="Disordered" evidence="17">
    <location>
        <begin position="1467"/>
        <end position="1496"/>
    </location>
</feature>
<protein>
    <recommendedName>
        <fullName evidence="7">Glycogen debranching enzyme</fullName>
        <ecNumber evidence="5">2.4.1.25</ecNumber>
        <ecNumber evidence="6">3.2.1.33</ecNumber>
    </recommendedName>
    <alternativeName>
        <fullName evidence="16">Glycogen debrancher</fullName>
    </alternativeName>
</protein>
<evidence type="ECO:0000256" key="15">
    <source>
        <dbReference type="ARBA" id="ARBA00025780"/>
    </source>
</evidence>
<accession>A0A4S4LFN9</accession>
<evidence type="ECO:0000256" key="9">
    <source>
        <dbReference type="ARBA" id="ARBA00022676"/>
    </source>
</evidence>
<feature type="domain" description="Glycogen debranching enzyme central" evidence="21">
    <location>
        <begin position="796"/>
        <end position="1036"/>
    </location>
</feature>
<dbReference type="Pfam" id="PF06202">
    <property type="entry name" value="GDE_C"/>
    <property type="match status" value="1"/>
</dbReference>
<comment type="catalytic activity">
    <reaction evidence="2">
        <text>Hydrolysis of (1-&gt;6)-alpha-D-glucosidic branch linkages in glycogen phosphorylase limit dextrin.</text>
        <dbReference type="EC" id="3.2.1.33"/>
    </reaction>
</comment>
<keyword evidence="23" id="KW-1185">Reference proteome</keyword>
<dbReference type="InterPro" id="IPR008928">
    <property type="entry name" value="6-hairpin_glycosidase_sf"/>
</dbReference>
<evidence type="ECO:0000256" key="4">
    <source>
        <dbReference type="ARBA" id="ARBA00004496"/>
    </source>
</evidence>
<evidence type="ECO:0000256" key="3">
    <source>
        <dbReference type="ARBA" id="ARBA00003530"/>
    </source>
</evidence>
<dbReference type="InterPro" id="IPR032790">
    <property type="entry name" value="GDE_C"/>
</dbReference>
<evidence type="ECO:0000259" key="21">
    <source>
        <dbReference type="Pfam" id="PF14702"/>
    </source>
</evidence>
<dbReference type="InterPro" id="IPR017853">
    <property type="entry name" value="GH"/>
</dbReference>
<keyword evidence="11" id="KW-0378">Hydrolase</keyword>
<dbReference type="Pfam" id="PF11937">
    <property type="entry name" value="DUF3455"/>
    <property type="match status" value="1"/>
</dbReference>
<evidence type="ECO:0000256" key="8">
    <source>
        <dbReference type="ARBA" id="ARBA00022490"/>
    </source>
</evidence>
<keyword evidence="8" id="KW-0963">Cytoplasm</keyword>
<evidence type="ECO:0000256" key="2">
    <source>
        <dbReference type="ARBA" id="ARBA00000927"/>
    </source>
</evidence>
<reference evidence="22 23" key="1">
    <citation type="submission" date="2019-02" db="EMBL/GenBank/DDBJ databases">
        <title>Genome sequencing of the rare red list fungi Phellinidium pouzarii.</title>
        <authorList>
            <person name="Buettner E."/>
            <person name="Kellner H."/>
        </authorList>
    </citation>
    <scope>NUCLEOTIDE SEQUENCE [LARGE SCALE GENOMIC DNA]</scope>
    <source>
        <strain evidence="22 23">DSM 108285</strain>
    </source>
</reference>
<dbReference type="GO" id="GO:0005980">
    <property type="term" value="P:glycogen catabolic process"/>
    <property type="evidence" value="ECO:0007669"/>
    <property type="project" value="InterPro"/>
</dbReference>
<dbReference type="InterPro" id="IPR010401">
    <property type="entry name" value="AGL/Gdb1"/>
</dbReference>
<dbReference type="Gene3D" id="1.50.10.10">
    <property type="match status" value="1"/>
</dbReference>
<dbReference type="SUPFAM" id="SSF48208">
    <property type="entry name" value="Six-hairpin glycosidases"/>
    <property type="match status" value="1"/>
</dbReference>
<feature type="domain" description="Glycogen debranching enzyme C-terminal" evidence="18">
    <location>
        <begin position="1125"/>
        <end position="1583"/>
    </location>
</feature>
<evidence type="ECO:0000256" key="7">
    <source>
        <dbReference type="ARBA" id="ARBA00020723"/>
    </source>
</evidence>
<evidence type="ECO:0000259" key="20">
    <source>
        <dbReference type="Pfam" id="PF14701"/>
    </source>
</evidence>
<dbReference type="InterPro" id="IPR032788">
    <property type="entry name" value="AGL_central"/>
</dbReference>
<dbReference type="FunFam" id="1.50.10.10:FF:000039">
    <property type="entry name" value="Glycogen debranching enzyme Gdb1, putative"/>
    <property type="match status" value="1"/>
</dbReference>
<dbReference type="Pfam" id="PF14702">
    <property type="entry name" value="hGDE_central"/>
    <property type="match status" value="1"/>
</dbReference>
<dbReference type="InterPro" id="IPR032792">
    <property type="entry name" value="AGL_glucanoTrfase"/>
</dbReference>
<dbReference type="Gene3D" id="3.20.20.80">
    <property type="entry name" value="Glycosidases"/>
    <property type="match status" value="1"/>
</dbReference>
<dbReference type="GO" id="GO:0004134">
    <property type="term" value="F:4-alpha-glucanotransferase activity"/>
    <property type="evidence" value="ECO:0007669"/>
    <property type="project" value="UniProtKB-EC"/>
</dbReference>
<comment type="subcellular location">
    <subcellularLocation>
        <location evidence="4">Cytoplasm</location>
    </subcellularLocation>
</comment>
<evidence type="ECO:0000259" key="19">
    <source>
        <dbReference type="Pfam" id="PF14699"/>
    </source>
</evidence>
<evidence type="ECO:0000256" key="13">
    <source>
        <dbReference type="ARBA" id="ARBA00023268"/>
    </source>
</evidence>
<evidence type="ECO:0000256" key="14">
    <source>
        <dbReference type="ARBA" id="ARBA00023295"/>
    </source>
</evidence>
<dbReference type="Pfam" id="PF14699">
    <property type="entry name" value="hGDE_N"/>
    <property type="match status" value="1"/>
</dbReference>